<feature type="transmembrane region" description="Helical" evidence="5">
    <location>
        <begin position="165"/>
        <end position="185"/>
    </location>
</feature>
<dbReference type="EMBL" id="VIGC01000011">
    <property type="protein sequence ID" value="TQE95778.1"/>
    <property type="molecule type" value="Genomic_DNA"/>
</dbReference>
<dbReference type="Pfam" id="PF01566">
    <property type="entry name" value="Nramp"/>
    <property type="match status" value="1"/>
</dbReference>
<feature type="transmembrane region" description="Helical" evidence="5">
    <location>
        <begin position="295"/>
        <end position="312"/>
    </location>
</feature>
<keyword evidence="5" id="KW-0769">Symport</keyword>
<reference evidence="7 8" key="1">
    <citation type="submission" date="2019-06" db="EMBL/GenBank/DDBJ databases">
        <title>Genome sequence of Litorilinea aerophila BAA-2444.</title>
        <authorList>
            <person name="Maclea K.S."/>
            <person name="Maurais E.G."/>
            <person name="Iannazzi L.C."/>
        </authorList>
    </citation>
    <scope>NUCLEOTIDE SEQUENCE [LARGE SCALE GENOMIC DNA]</scope>
    <source>
        <strain evidence="7 8">ATCC BAA-2444</strain>
    </source>
</reference>
<dbReference type="RefSeq" id="WP_141610001.1">
    <property type="nucleotide sequence ID" value="NZ_VIGC02000011.1"/>
</dbReference>
<feature type="transmembrane region" description="Helical" evidence="5">
    <location>
        <begin position="368"/>
        <end position="388"/>
    </location>
</feature>
<dbReference type="GO" id="GO:0015086">
    <property type="term" value="F:cadmium ion transmembrane transporter activity"/>
    <property type="evidence" value="ECO:0007669"/>
    <property type="project" value="TreeGrafter"/>
</dbReference>
<feature type="transmembrane region" description="Helical" evidence="5">
    <location>
        <begin position="205"/>
        <end position="224"/>
    </location>
</feature>
<dbReference type="GO" id="GO:0034755">
    <property type="term" value="P:iron ion transmembrane transport"/>
    <property type="evidence" value="ECO:0007669"/>
    <property type="project" value="TreeGrafter"/>
</dbReference>
<name>A0A540VG84_9CHLR</name>
<feature type="transmembrane region" description="Helical" evidence="5">
    <location>
        <begin position="138"/>
        <end position="158"/>
    </location>
</feature>
<dbReference type="NCBIfam" id="NF001923">
    <property type="entry name" value="PRK00701.1"/>
    <property type="match status" value="1"/>
</dbReference>
<dbReference type="Proteomes" id="UP000317371">
    <property type="component" value="Unassembled WGS sequence"/>
</dbReference>
<evidence type="ECO:0000313" key="8">
    <source>
        <dbReference type="Proteomes" id="UP000317371"/>
    </source>
</evidence>
<dbReference type="NCBIfam" id="TIGR01197">
    <property type="entry name" value="nramp"/>
    <property type="match status" value="1"/>
</dbReference>
<evidence type="ECO:0000256" key="5">
    <source>
        <dbReference type="HAMAP-Rule" id="MF_00221"/>
    </source>
</evidence>
<dbReference type="FunCoup" id="A0A540VG84">
    <property type="interactions" value="345"/>
</dbReference>
<dbReference type="InterPro" id="IPR006016">
    <property type="entry name" value="UspA"/>
</dbReference>
<feature type="domain" description="UspA" evidence="6">
    <location>
        <begin position="499"/>
        <end position="632"/>
    </location>
</feature>
<keyword evidence="4 5" id="KW-0472">Membrane</keyword>
<feature type="transmembrane region" description="Helical" evidence="5">
    <location>
        <begin position="105"/>
        <end position="132"/>
    </location>
</feature>
<keyword evidence="5" id="KW-0813">Transport</keyword>
<evidence type="ECO:0000313" key="7">
    <source>
        <dbReference type="EMBL" id="TQE95778.1"/>
    </source>
</evidence>
<protein>
    <recommendedName>
        <fullName evidence="5">Divalent metal cation transporter MntH</fullName>
    </recommendedName>
</protein>
<dbReference type="GO" id="GO:0046872">
    <property type="term" value="F:metal ion binding"/>
    <property type="evidence" value="ECO:0007669"/>
    <property type="project" value="UniProtKB-UniRule"/>
</dbReference>
<evidence type="ECO:0000259" key="6">
    <source>
        <dbReference type="Pfam" id="PF00582"/>
    </source>
</evidence>
<evidence type="ECO:0000256" key="2">
    <source>
        <dbReference type="ARBA" id="ARBA00022692"/>
    </source>
</evidence>
<sequence>MDTHPHHSLEEVHESVPVPSGGSWWRRWLAITGPALMVSVGYMDPGNWATDLAAGSRYNYRLIWVLLMSNLMAVLLQSLAARLGIVSRTDLAQANREEYPSVVNIPLYVLAEIAITATDLAEVIGSAIALNLLFGLPLLYGVLLTALDVLLLLILSHYGIRRLEAVITSLVGTIAVAFLIEIFLARPEWGGVLRGFTPSLPDATALYIAIGILGATVMPHNLYLHSSLVQTRKIGRTPREIWQAIRLNTFDSAIALNAAFFVNSVILIVAAAVFYRTGHNEVAEIQDAHRLLEPLLGTALAPIAFAVALLASGQSSTITGTLAGQIVMEGYLHWRIRPWLRRLLTRLLAIAPAVFAILHFGEQSTGELLVLSQVVLSLQLPFATIPLIHFVADRRRMGEFAISRRLQAAAWVVAGLIVALNMKLVVDEIQGWLTRAGDRAWLLYASVVPLSLALLLLLAYITVRPWLDSRLGRAGQPRGTDLHPLPARPAPQLALPPAYHRIAIALDFGEGQERLLNEALRFARFNHPHYYLLHVTESPAAQGLRDNAADREIQRDRERLAALAEMLQARGLTVTCHVGTGDPAGELARLVNEVGADLLIVGSHGHRGVADVLYGTTIDRLRHLVRAHVLIVSRE</sequence>
<comment type="function">
    <text evidence="5">H(+)-stimulated, divalent metal cation uptake system.</text>
</comment>
<dbReference type="PANTHER" id="PTHR11706:SF101">
    <property type="entry name" value="MANGANESE TRANSPORTER SMF1"/>
    <property type="match status" value="1"/>
</dbReference>
<dbReference type="AlphaFoldDB" id="A0A540VG84"/>
<dbReference type="GO" id="GO:0005384">
    <property type="term" value="F:manganese ion transmembrane transporter activity"/>
    <property type="evidence" value="ECO:0007669"/>
    <property type="project" value="TreeGrafter"/>
</dbReference>
<evidence type="ECO:0000256" key="3">
    <source>
        <dbReference type="ARBA" id="ARBA00022989"/>
    </source>
</evidence>
<dbReference type="NCBIfam" id="NF037982">
    <property type="entry name" value="Nramp_1"/>
    <property type="match status" value="1"/>
</dbReference>
<evidence type="ECO:0000256" key="1">
    <source>
        <dbReference type="ARBA" id="ARBA00004141"/>
    </source>
</evidence>
<comment type="caution">
    <text evidence="7">The sequence shown here is derived from an EMBL/GenBank/DDBJ whole genome shotgun (WGS) entry which is preliminary data.</text>
</comment>
<keyword evidence="8" id="KW-1185">Reference proteome</keyword>
<dbReference type="InterPro" id="IPR001046">
    <property type="entry name" value="NRAMP_fam"/>
</dbReference>
<keyword evidence="3 5" id="KW-1133">Transmembrane helix</keyword>
<dbReference type="PRINTS" id="PR00447">
    <property type="entry name" value="NATRESASSCMP"/>
</dbReference>
<comment type="similarity">
    <text evidence="5">Belongs to the NRAMP family.</text>
</comment>
<dbReference type="Pfam" id="PF00582">
    <property type="entry name" value="Usp"/>
    <property type="match status" value="1"/>
</dbReference>
<feature type="transmembrane region" description="Helical" evidence="5">
    <location>
        <begin position="441"/>
        <end position="463"/>
    </location>
</feature>
<gene>
    <name evidence="5" type="primary">mntH</name>
    <name evidence="7" type="ORF">FKZ61_10065</name>
</gene>
<keyword evidence="2 5" id="KW-0812">Transmembrane</keyword>
<accession>A0A540VG84</accession>
<evidence type="ECO:0000256" key="4">
    <source>
        <dbReference type="ARBA" id="ARBA00023136"/>
    </source>
</evidence>
<keyword evidence="5" id="KW-1003">Cell membrane</keyword>
<dbReference type="InterPro" id="IPR014729">
    <property type="entry name" value="Rossmann-like_a/b/a_fold"/>
</dbReference>
<keyword evidence="5" id="KW-0406">Ion transport</keyword>
<dbReference type="HAMAP" id="MF_00221">
    <property type="entry name" value="NRAMP"/>
    <property type="match status" value="1"/>
</dbReference>
<dbReference type="GO" id="GO:0015293">
    <property type="term" value="F:symporter activity"/>
    <property type="evidence" value="ECO:0007669"/>
    <property type="project" value="UniProtKB-UniRule"/>
</dbReference>
<dbReference type="Gene3D" id="3.40.50.620">
    <property type="entry name" value="HUPs"/>
    <property type="match status" value="1"/>
</dbReference>
<feature type="transmembrane region" description="Helical" evidence="5">
    <location>
        <begin position="254"/>
        <end position="275"/>
    </location>
</feature>
<dbReference type="SUPFAM" id="SSF52402">
    <property type="entry name" value="Adenine nucleotide alpha hydrolases-like"/>
    <property type="match status" value="1"/>
</dbReference>
<dbReference type="GO" id="GO:0005886">
    <property type="term" value="C:plasma membrane"/>
    <property type="evidence" value="ECO:0007669"/>
    <property type="project" value="UniProtKB-SubCell"/>
</dbReference>
<dbReference type="OrthoDB" id="9787548at2"/>
<dbReference type="PANTHER" id="PTHR11706">
    <property type="entry name" value="SOLUTE CARRIER PROTEIN FAMILY 11 MEMBER"/>
    <property type="match status" value="1"/>
</dbReference>
<organism evidence="7 8">
    <name type="scientific">Litorilinea aerophila</name>
    <dbReference type="NCBI Taxonomy" id="1204385"/>
    <lineage>
        <taxon>Bacteria</taxon>
        <taxon>Bacillati</taxon>
        <taxon>Chloroflexota</taxon>
        <taxon>Caldilineae</taxon>
        <taxon>Caldilineales</taxon>
        <taxon>Caldilineaceae</taxon>
        <taxon>Litorilinea</taxon>
    </lineage>
</organism>
<proteinExistence type="inferred from homology"/>
<feature type="transmembrane region" description="Helical" evidence="5">
    <location>
        <begin position="62"/>
        <end position="85"/>
    </location>
</feature>
<comment type="subcellular location">
    <subcellularLocation>
        <location evidence="5">Cell membrane</location>
        <topology evidence="5">Multi-pass membrane protein</topology>
    </subcellularLocation>
    <subcellularLocation>
        <location evidence="1">Membrane</location>
        <topology evidence="1">Multi-pass membrane protein</topology>
    </subcellularLocation>
</comment>
<dbReference type="CDD" id="cd00293">
    <property type="entry name" value="USP-like"/>
    <property type="match status" value="1"/>
</dbReference>
<dbReference type="InParanoid" id="A0A540VG84"/>
<feature type="transmembrane region" description="Helical" evidence="5">
    <location>
        <begin position="408"/>
        <end position="426"/>
    </location>
</feature>
<feature type="transmembrane region" description="Helical" evidence="5">
    <location>
        <begin position="343"/>
        <end position="362"/>
    </location>
</feature>